<dbReference type="RefSeq" id="WP_238896261.1">
    <property type="nucleotide sequence ID" value="NZ_JAKOGG010000005.1"/>
</dbReference>
<reference evidence="2" key="1">
    <citation type="submission" date="2023-07" db="EMBL/GenBank/DDBJ databases">
        <title>Shewanella mangrovi sp. nov., an acetaldehyde- degrading bacterium isolated from mangrove sediment.</title>
        <authorList>
            <person name="Liu Y."/>
        </authorList>
    </citation>
    <scope>NUCLEOTIDE SEQUENCE [LARGE SCALE GENOMIC DNA]</scope>
    <source>
        <strain evidence="2">C32</strain>
    </source>
</reference>
<proteinExistence type="predicted"/>
<comment type="caution">
    <text evidence="1">The sequence shown here is derived from an EMBL/GenBank/DDBJ whole genome shotgun (WGS) entry which is preliminary data.</text>
</comment>
<dbReference type="Gene3D" id="1.10.10.1130">
    <property type="entry name" value="Uncharacterised protein PF10982, DUF2789"/>
    <property type="match status" value="1"/>
</dbReference>
<evidence type="ECO:0000313" key="2">
    <source>
        <dbReference type="Proteomes" id="UP001201549"/>
    </source>
</evidence>
<name>A0ABT2FKL6_9GAMM</name>
<keyword evidence="2" id="KW-1185">Reference proteome</keyword>
<accession>A0ABT2FKL6</accession>
<dbReference type="EMBL" id="JAKOGG010000005">
    <property type="protein sequence ID" value="MCS4556874.1"/>
    <property type="molecule type" value="Genomic_DNA"/>
</dbReference>
<dbReference type="InterPro" id="IPR021250">
    <property type="entry name" value="DUF2789"/>
</dbReference>
<dbReference type="InterPro" id="IPR038086">
    <property type="entry name" value="DUF2789_sf"/>
</dbReference>
<evidence type="ECO:0000313" key="1">
    <source>
        <dbReference type="EMBL" id="MCS4556874.1"/>
    </source>
</evidence>
<sequence>MDTVNPAFSSLFSQLGLDNDEEAMQQFIASHQLPPHVRIADAPYWNAAQRAFIEEAILEDAQWAEVIGHLDSSLHQ</sequence>
<dbReference type="Proteomes" id="UP001201549">
    <property type="component" value="Unassembled WGS sequence"/>
</dbReference>
<gene>
    <name evidence="1" type="ORF">L9G74_10500</name>
</gene>
<dbReference type="Pfam" id="PF10982">
    <property type="entry name" value="DUF2789"/>
    <property type="match status" value="1"/>
</dbReference>
<organism evidence="1 2">
    <name type="scientific">Shewanella electrica</name>
    <dbReference type="NCBI Taxonomy" id="515560"/>
    <lineage>
        <taxon>Bacteria</taxon>
        <taxon>Pseudomonadati</taxon>
        <taxon>Pseudomonadota</taxon>
        <taxon>Gammaproteobacteria</taxon>
        <taxon>Alteromonadales</taxon>
        <taxon>Shewanellaceae</taxon>
        <taxon>Shewanella</taxon>
    </lineage>
</organism>
<protein>
    <submittedName>
        <fullName evidence="1">DUF2789 domain-containing protein</fullName>
    </submittedName>
</protein>